<organism evidence="1 2">
    <name type="scientific">Bdellovibrio bacteriovorus</name>
    <dbReference type="NCBI Taxonomy" id="959"/>
    <lineage>
        <taxon>Bacteria</taxon>
        <taxon>Pseudomonadati</taxon>
        <taxon>Bdellovibrionota</taxon>
        <taxon>Bdellovibrionia</taxon>
        <taxon>Bdellovibrionales</taxon>
        <taxon>Pseudobdellovibrionaceae</taxon>
        <taxon>Bdellovibrio</taxon>
    </lineage>
</organism>
<sequence>MGKREVKDSLGRVLYFLDEKSDRVNVLNKMGIIVGYLKGGNTYNFHGTLVVKGESPASLL</sequence>
<gene>
    <name evidence="1" type="ORF">AZI86_07160</name>
</gene>
<evidence type="ECO:0000313" key="2">
    <source>
        <dbReference type="Proteomes" id="UP000075320"/>
    </source>
</evidence>
<accession>A0A150WR79</accession>
<reference evidence="1 2" key="1">
    <citation type="submission" date="2016-03" db="EMBL/GenBank/DDBJ databases">
        <authorList>
            <person name="Ploux O."/>
        </authorList>
    </citation>
    <scope>NUCLEOTIDE SEQUENCE [LARGE SCALE GENOMIC DNA]</scope>
    <source>
        <strain evidence="1 2">R0</strain>
    </source>
</reference>
<keyword evidence="2" id="KW-1185">Reference proteome</keyword>
<dbReference type="RefSeq" id="WP_061834387.1">
    <property type="nucleotide sequence ID" value="NZ_LUKE01000001.1"/>
</dbReference>
<comment type="caution">
    <text evidence="1">The sequence shown here is derived from an EMBL/GenBank/DDBJ whole genome shotgun (WGS) entry which is preliminary data.</text>
</comment>
<protein>
    <submittedName>
        <fullName evidence="1">Uncharacterized protein</fullName>
    </submittedName>
</protein>
<name>A0A150WR79_BDEBC</name>
<proteinExistence type="predicted"/>
<dbReference type="AlphaFoldDB" id="A0A150WR79"/>
<evidence type="ECO:0000313" key="1">
    <source>
        <dbReference type="EMBL" id="KYG66809.1"/>
    </source>
</evidence>
<dbReference type="Proteomes" id="UP000075320">
    <property type="component" value="Unassembled WGS sequence"/>
</dbReference>
<dbReference type="EMBL" id="LUKE01000001">
    <property type="protein sequence ID" value="KYG66809.1"/>
    <property type="molecule type" value="Genomic_DNA"/>
</dbReference>